<dbReference type="EMBL" id="CAJVPT010004104">
    <property type="protein sequence ID" value="CAG8504094.1"/>
    <property type="molecule type" value="Genomic_DNA"/>
</dbReference>
<evidence type="ECO:0000313" key="1">
    <source>
        <dbReference type="EMBL" id="CAG8504094.1"/>
    </source>
</evidence>
<organism evidence="1 2">
    <name type="scientific">Acaulospora colombiana</name>
    <dbReference type="NCBI Taxonomy" id="27376"/>
    <lineage>
        <taxon>Eukaryota</taxon>
        <taxon>Fungi</taxon>
        <taxon>Fungi incertae sedis</taxon>
        <taxon>Mucoromycota</taxon>
        <taxon>Glomeromycotina</taxon>
        <taxon>Glomeromycetes</taxon>
        <taxon>Diversisporales</taxon>
        <taxon>Acaulosporaceae</taxon>
        <taxon>Acaulospora</taxon>
    </lineage>
</organism>
<accession>A0ACA9L2Y8</accession>
<reference evidence="1" key="1">
    <citation type="submission" date="2021-06" db="EMBL/GenBank/DDBJ databases">
        <authorList>
            <person name="Kallberg Y."/>
            <person name="Tangrot J."/>
            <person name="Rosling A."/>
        </authorList>
    </citation>
    <scope>NUCLEOTIDE SEQUENCE</scope>
    <source>
        <strain evidence="1">CL356</strain>
    </source>
</reference>
<dbReference type="Proteomes" id="UP000789525">
    <property type="component" value="Unassembled WGS sequence"/>
</dbReference>
<sequence length="560" mass="64056">MFKAKIFLPSLFLFAFFFSITSALWPIPQKWTKGDDTLVVYPSIPIKLNPNTAKILSVKSQQAFTSAKNRLQKFLAQERYVSPNVKFNISSKAKQLDHVIINVSTDQDFEINIDESYTLEISEETLVAEISAKTVYGALHGLTTFSQLVYYDNDYLKHEKHQRLYLPFAPHKIVDAPAFEYRGLMLDTARNYYPIEDILRTLDIMSWNKFNVFHWHIVDATSWPVVTKAYPKLSEKGAYDPKTMIYTKQDISIVDEYAKMRGIHVVPEFDMPGHTQAIASGYPEIVSCANEQPRWDLYAAEPPSGQLNPAIPETYTFLENIIPELTSYFSEKYYHAGGDEVNMECWNQDASIKYYLGNNSGSSLNTLIAKFIDKTHELVRKSKKIPIAWQETVVEYNLTLGKDTLIQVWKDDVTSKQVAKKGYKMIMGTSDYWYLDCGHGAWIGNSVNGTSWCDPFKTWQKIYSYNPTSGLTEEEAKLVIGGEVLLWSEQSDPTNLERMLWPRSSAAAEVLWSGTNNRNVVEALPRLHDWRFRMVKRGVQAEPLQPLWCARNGGCDLPQS</sequence>
<keyword evidence="2" id="KW-1185">Reference proteome</keyword>
<protein>
    <submittedName>
        <fullName evidence="1">11877_t:CDS:1</fullName>
    </submittedName>
</protein>
<name>A0ACA9L2Y8_9GLOM</name>
<gene>
    <name evidence="1" type="ORF">ACOLOM_LOCUS2928</name>
</gene>
<comment type="caution">
    <text evidence="1">The sequence shown here is derived from an EMBL/GenBank/DDBJ whole genome shotgun (WGS) entry which is preliminary data.</text>
</comment>
<proteinExistence type="predicted"/>
<evidence type="ECO:0000313" key="2">
    <source>
        <dbReference type="Proteomes" id="UP000789525"/>
    </source>
</evidence>